<dbReference type="Proteomes" id="UP001501705">
    <property type="component" value="Unassembled WGS sequence"/>
</dbReference>
<comment type="caution">
    <text evidence="2">The sequence shown here is derived from an EMBL/GenBank/DDBJ whole genome shotgun (WGS) entry which is preliminary data.</text>
</comment>
<evidence type="ECO:0000313" key="3">
    <source>
        <dbReference type="Proteomes" id="UP001501705"/>
    </source>
</evidence>
<keyword evidence="3" id="KW-1185">Reference proteome</keyword>
<gene>
    <name evidence="2" type="ORF">GCM10009804_31650</name>
</gene>
<dbReference type="EMBL" id="BAAAPH010000009">
    <property type="protein sequence ID" value="GAA1572777.1"/>
    <property type="molecule type" value="Genomic_DNA"/>
</dbReference>
<accession>A0ABP4P325</accession>
<sequence>MSDRPEPQQLAQPTYLRVHTYNHLTPAHHLLDTSTPNTSPTACCPEQALPPPRLVHESGLGSSRGRERWG</sequence>
<reference evidence="3" key="1">
    <citation type="journal article" date="2019" name="Int. J. Syst. Evol. Microbiol.">
        <title>The Global Catalogue of Microorganisms (GCM) 10K type strain sequencing project: providing services to taxonomists for standard genome sequencing and annotation.</title>
        <authorList>
            <consortium name="The Broad Institute Genomics Platform"/>
            <consortium name="The Broad Institute Genome Sequencing Center for Infectious Disease"/>
            <person name="Wu L."/>
            <person name="Ma J."/>
        </authorList>
    </citation>
    <scope>NUCLEOTIDE SEQUENCE [LARGE SCALE GENOMIC DNA]</scope>
    <source>
        <strain evidence="3">JCM 15572</strain>
    </source>
</reference>
<evidence type="ECO:0000313" key="2">
    <source>
        <dbReference type="EMBL" id="GAA1572777.1"/>
    </source>
</evidence>
<proteinExistence type="predicted"/>
<feature type="region of interest" description="Disordered" evidence="1">
    <location>
        <begin position="27"/>
        <end position="70"/>
    </location>
</feature>
<organism evidence="2 3">
    <name type="scientific">Kribbella hippodromi</name>
    <dbReference type="NCBI Taxonomy" id="434347"/>
    <lineage>
        <taxon>Bacteria</taxon>
        <taxon>Bacillati</taxon>
        <taxon>Actinomycetota</taxon>
        <taxon>Actinomycetes</taxon>
        <taxon>Propionibacteriales</taxon>
        <taxon>Kribbellaceae</taxon>
        <taxon>Kribbella</taxon>
    </lineage>
</organism>
<evidence type="ECO:0000256" key="1">
    <source>
        <dbReference type="SAM" id="MobiDB-lite"/>
    </source>
</evidence>
<name>A0ABP4P325_9ACTN</name>
<protein>
    <submittedName>
        <fullName evidence="2">Uncharacterized protein</fullName>
    </submittedName>
</protein>
<feature type="compositionally biased region" description="Polar residues" evidence="1">
    <location>
        <begin position="32"/>
        <end position="41"/>
    </location>
</feature>